<gene>
    <name evidence="1" type="ORF">GS03_02328</name>
</gene>
<dbReference type="PROSITE" id="PS51257">
    <property type="entry name" value="PROKAR_LIPOPROTEIN"/>
    <property type="match status" value="1"/>
</dbReference>
<evidence type="ECO:0008006" key="3">
    <source>
        <dbReference type="Google" id="ProtNLM"/>
    </source>
</evidence>
<keyword evidence="2" id="KW-1185">Reference proteome</keyword>
<reference evidence="1 2" key="1">
    <citation type="submission" date="2019-04" db="EMBL/GenBank/DDBJ databases">
        <title>Flavobacterium sp. GS03.</title>
        <authorList>
            <person name="Kim H."/>
        </authorList>
    </citation>
    <scope>NUCLEOTIDE SEQUENCE [LARGE SCALE GENOMIC DNA]</scope>
    <source>
        <strain evidence="1 2">GS03</strain>
    </source>
</reference>
<name>A0A4P7PV03_9FLAO</name>
<proteinExistence type="predicted"/>
<organism evidence="1 2">
    <name type="scientific">Flavobacterium sangjuense</name>
    <dbReference type="NCBI Taxonomy" id="2518177"/>
    <lineage>
        <taxon>Bacteria</taxon>
        <taxon>Pseudomonadati</taxon>
        <taxon>Bacteroidota</taxon>
        <taxon>Flavobacteriia</taxon>
        <taxon>Flavobacteriales</taxon>
        <taxon>Flavobacteriaceae</taxon>
        <taxon>Flavobacterium</taxon>
    </lineage>
</organism>
<evidence type="ECO:0000313" key="2">
    <source>
        <dbReference type="Proteomes" id="UP000296862"/>
    </source>
</evidence>
<protein>
    <recommendedName>
        <fullName evidence="3">Lipoprotein</fullName>
    </recommendedName>
</protein>
<dbReference type="AlphaFoldDB" id="A0A4P7PV03"/>
<dbReference type="RefSeq" id="WP_136152705.1">
    <property type="nucleotide sequence ID" value="NZ_CP038810.1"/>
</dbReference>
<dbReference type="Proteomes" id="UP000296862">
    <property type="component" value="Chromosome"/>
</dbReference>
<accession>A0A4P7PV03</accession>
<sequence length="173" mass="19359">MKKLLLLFILPFLSGCSSDDSSGHGTISMKIDGVLYEYTKISVGYENTSDLLGNPAQVLYIRAEDDDNTFEHREAFVFRPYRGGTYNHQILIAARIINEGALQEYSWNARQEDLTDCIFYQNDSRGFRGRFEGQLHDGGEILNVTEGTIDITYGSNNYGPSGGSEFGKAAQYK</sequence>
<dbReference type="EMBL" id="CP038810">
    <property type="protein sequence ID" value="QBZ98817.1"/>
    <property type="molecule type" value="Genomic_DNA"/>
</dbReference>
<evidence type="ECO:0000313" key="1">
    <source>
        <dbReference type="EMBL" id="QBZ98817.1"/>
    </source>
</evidence>
<dbReference type="KEGG" id="fsn:GS03_02328"/>